<reference evidence="1" key="1">
    <citation type="submission" date="2018-05" db="EMBL/GenBank/DDBJ databases">
        <authorList>
            <person name="Lanie J.A."/>
            <person name="Ng W.-L."/>
            <person name="Kazmierczak K.M."/>
            <person name="Andrzejewski T.M."/>
            <person name="Davidsen T.M."/>
            <person name="Wayne K.J."/>
            <person name="Tettelin H."/>
            <person name="Glass J.I."/>
            <person name="Rusch D."/>
            <person name="Podicherti R."/>
            <person name="Tsui H.-C.T."/>
            <person name="Winkler M.E."/>
        </authorList>
    </citation>
    <scope>NUCLEOTIDE SEQUENCE</scope>
</reference>
<name>A0A382PHP0_9ZZZZ</name>
<gene>
    <name evidence="1" type="ORF">METZ01_LOCUS325154</name>
</gene>
<dbReference type="Pfam" id="PF07394">
    <property type="entry name" value="DUF1501"/>
    <property type="match status" value="1"/>
</dbReference>
<organism evidence="1">
    <name type="scientific">marine metagenome</name>
    <dbReference type="NCBI Taxonomy" id="408172"/>
    <lineage>
        <taxon>unclassified sequences</taxon>
        <taxon>metagenomes</taxon>
        <taxon>ecological metagenomes</taxon>
    </lineage>
</organism>
<proteinExistence type="predicted"/>
<evidence type="ECO:0000313" key="1">
    <source>
        <dbReference type="EMBL" id="SVC72300.1"/>
    </source>
</evidence>
<sequence>MTLPQILRAEAQQGIKRSHKAIINVFLPGGPPHQDMWDLKPNAPKEVRGEFDEISTNVPGIRIGDQFPRMAKMMDKFTIIRSMVGANGRHDAWQCQTGRANFGSQPAGGWPSMGSVLSKLHGEAAKGVPPFVGLAPDCGHKEWGDPGTSGFLGPAHSPFLPAKAGGVKEDMKLNGINLDRLDGRRSLLTQFDQLRRDVDNKRHMEGLDAFNQQALSMLTSARFAEALDIEKEDVKLRDRYGRGHNKKQSDGSHKLIDDFLLARRLVQAGARCVTLAFSRWDWHGGNFKRGREDMP</sequence>
<evidence type="ECO:0008006" key="2">
    <source>
        <dbReference type="Google" id="ProtNLM"/>
    </source>
</evidence>
<dbReference type="EMBL" id="UINC01107144">
    <property type="protein sequence ID" value="SVC72300.1"/>
    <property type="molecule type" value="Genomic_DNA"/>
</dbReference>
<protein>
    <recommendedName>
        <fullName evidence="2">DUF1501 domain-containing protein</fullName>
    </recommendedName>
</protein>
<dbReference type="InterPro" id="IPR010869">
    <property type="entry name" value="DUF1501"/>
</dbReference>
<dbReference type="AlphaFoldDB" id="A0A382PHP0"/>
<feature type="non-terminal residue" evidence="1">
    <location>
        <position position="295"/>
    </location>
</feature>
<accession>A0A382PHP0</accession>